<sequence>MDSLKSVFLEEHRFPKELDSYRNELYKERVFKTMWIPRGMWCMFSKECDFKFQEKRDSYKNEILEGIDLLRSEFLKECGFS</sequence>
<accession>A0AAV1R6C8</accession>
<dbReference type="EMBL" id="CAWUPB010000892">
    <property type="protein sequence ID" value="CAK7328060.1"/>
    <property type="molecule type" value="Genomic_DNA"/>
</dbReference>
<dbReference type="AlphaFoldDB" id="A0AAV1R6C8"/>
<evidence type="ECO:0000313" key="2">
    <source>
        <dbReference type="Proteomes" id="UP001314170"/>
    </source>
</evidence>
<keyword evidence="2" id="KW-1185">Reference proteome</keyword>
<feature type="non-terminal residue" evidence="1">
    <location>
        <position position="81"/>
    </location>
</feature>
<gene>
    <name evidence="1" type="ORF">DCAF_LOCUS5779</name>
</gene>
<comment type="caution">
    <text evidence="1">The sequence shown here is derived from an EMBL/GenBank/DDBJ whole genome shotgun (WGS) entry which is preliminary data.</text>
</comment>
<name>A0AAV1R6C8_9ROSI</name>
<protein>
    <submittedName>
        <fullName evidence="1">Uncharacterized protein</fullName>
    </submittedName>
</protein>
<evidence type="ECO:0000313" key="1">
    <source>
        <dbReference type="EMBL" id="CAK7328060.1"/>
    </source>
</evidence>
<proteinExistence type="predicted"/>
<organism evidence="1 2">
    <name type="scientific">Dovyalis caffra</name>
    <dbReference type="NCBI Taxonomy" id="77055"/>
    <lineage>
        <taxon>Eukaryota</taxon>
        <taxon>Viridiplantae</taxon>
        <taxon>Streptophyta</taxon>
        <taxon>Embryophyta</taxon>
        <taxon>Tracheophyta</taxon>
        <taxon>Spermatophyta</taxon>
        <taxon>Magnoliopsida</taxon>
        <taxon>eudicotyledons</taxon>
        <taxon>Gunneridae</taxon>
        <taxon>Pentapetalae</taxon>
        <taxon>rosids</taxon>
        <taxon>fabids</taxon>
        <taxon>Malpighiales</taxon>
        <taxon>Salicaceae</taxon>
        <taxon>Flacourtieae</taxon>
        <taxon>Dovyalis</taxon>
    </lineage>
</organism>
<reference evidence="1 2" key="1">
    <citation type="submission" date="2024-01" db="EMBL/GenBank/DDBJ databases">
        <authorList>
            <person name="Waweru B."/>
        </authorList>
    </citation>
    <scope>NUCLEOTIDE SEQUENCE [LARGE SCALE GENOMIC DNA]</scope>
</reference>
<dbReference type="Proteomes" id="UP001314170">
    <property type="component" value="Unassembled WGS sequence"/>
</dbReference>